<gene>
    <name evidence="1" type="ORF">EcCFBP13530_04660</name>
</gene>
<accession>A0AB38PA51</accession>
<proteinExistence type="predicted"/>
<dbReference type="EMBL" id="QGAL01000001">
    <property type="protein sequence ID" value="TKK23450.1"/>
    <property type="molecule type" value="Genomic_DNA"/>
</dbReference>
<evidence type="ECO:0000313" key="2">
    <source>
        <dbReference type="Proteomes" id="UP000306327"/>
    </source>
</evidence>
<sequence>MTNTEQFIRQYILTIGNIKESIQINNLRVSFDISHTHNKIPNKAVIRVWNLNPSHRHQVTDGEFKQVSLAVGYGSFENCRVLYAGQITKTAVIREGLDFILELTCDDGATAYREAFVNVTLAAGSTHEDVISHCAGQMTGITPGNIGLPGTVTFKRAKVCYGPVRHVMTQVADHHGADWMIQSGELHILHPDYCLPGEGALLNESSGMLGSPKPTDKGLEVSCLLRPEIIVGSLVRVASIVADYSGDYKVVAVKSQGDTHTSRWESRLTLVNGKFKQAKKLKKKGKKKSEHA</sequence>
<evidence type="ECO:0000313" key="1">
    <source>
        <dbReference type="EMBL" id="TKK23450.1"/>
    </source>
</evidence>
<organism evidence="1 2">
    <name type="scientific">Enterobacter cancerogenus</name>
    <dbReference type="NCBI Taxonomy" id="69218"/>
    <lineage>
        <taxon>Bacteria</taxon>
        <taxon>Pseudomonadati</taxon>
        <taxon>Pseudomonadota</taxon>
        <taxon>Gammaproteobacteria</taxon>
        <taxon>Enterobacterales</taxon>
        <taxon>Enterobacteriaceae</taxon>
        <taxon>Enterobacter</taxon>
        <taxon>Enterobacter cloacae complex</taxon>
    </lineage>
</organism>
<dbReference type="NCBIfam" id="NF047561">
    <property type="entry name" value="orf58_phage_fam"/>
    <property type="match status" value="1"/>
</dbReference>
<evidence type="ECO:0008006" key="3">
    <source>
        <dbReference type="Google" id="ProtNLM"/>
    </source>
</evidence>
<dbReference type="AlphaFoldDB" id="A0AB38PA51"/>
<protein>
    <recommendedName>
        <fullName evidence="3">Phage protein D</fullName>
    </recommendedName>
</protein>
<comment type="caution">
    <text evidence="1">The sequence shown here is derived from an EMBL/GenBank/DDBJ whole genome shotgun (WGS) entry which is preliminary data.</text>
</comment>
<dbReference type="RefSeq" id="WP_137272003.1">
    <property type="nucleotide sequence ID" value="NZ_QGAL01000001.1"/>
</dbReference>
<dbReference type="Proteomes" id="UP000306327">
    <property type="component" value="Unassembled WGS sequence"/>
</dbReference>
<name>A0AB38PA51_9ENTR</name>
<dbReference type="InterPro" id="IPR054496">
    <property type="entry name" value="E217_GP41"/>
</dbReference>
<reference evidence="1 2" key="1">
    <citation type="journal article" date="2019" name="Sci. Rep.">
        <title>Differences in resource use lead to coexistence of seed-transmitted microbial populations.</title>
        <authorList>
            <person name="Torres-Cortes G."/>
            <person name="Garcia B.J."/>
            <person name="Compant S."/>
            <person name="Rezki S."/>
            <person name="Jones P."/>
            <person name="Preveaux A."/>
            <person name="Briand M."/>
            <person name="Roulet A."/>
            <person name="Bouchez O."/>
            <person name="Jacobson D."/>
            <person name="Barret M."/>
        </authorList>
    </citation>
    <scope>NUCLEOTIDE SEQUENCE [LARGE SCALE GENOMIC DNA]</scope>
    <source>
        <strain evidence="1 2">CFBP13530</strain>
    </source>
</reference>
<dbReference type="Pfam" id="PF22759">
    <property type="entry name" value="E217_GP41"/>
    <property type="match status" value="1"/>
</dbReference>